<feature type="compositionally biased region" description="Basic and acidic residues" evidence="3">
    <location>
        <begin position="366"/>
        <end position="376"/>
    </location>
</feature>
<keyword evidence="2" id="KW-0436">Ligase</keyword>
<dbReference type="CDD" id="cd16442">
    <property type="entry name" value="BPL"/>
    <property type="match status" value="1"/>
</dbReference>
<dbReference type="PANTHER" id="PTHR12835">
    <property type="entry name" value="BIOTIN PROTEIN LIGASE"/>
    <property type="match status" value="1"/>
</dbReference>
<dbReference type="CDD" id="cd03144">
    <property type="entry name" value="GATase1_ScBLP_like"/>
    <property type="match status" value="1"/>
</dbReference>
<feature type="region of interest" description="Disordered" evidence="3">
    <location>
        <begin position="358"/>
        <end position="388"/>
    </location>
</feature>
<evidence type="ECO:0000313" key="5">
    <source>
        <dbReference type="EMBL" id="KAK4495830.1"/>
    </source>
</evidence>
<protein>
    <recommendedName>
        <fullName evidence="4">BPL/LPL catalytic domain-containing protein</fullName>
    </recommendedName>
</protein>
<dbReference type="InterPro" id="IPR029062">
    <property type="entry name" value="Class_I_gatase-like"/>
</dbReference>
<dbReference type="Proteomes" id="UP001305779">
    <property type="component" value="Unassembled WGS sequence"/>
</dbReference>
<organism evidence="5 6">
    <name type="scientific">Zasmidium cellare</name>
    <name type="common">Wine cellar mold</name>
    <name type="synonym">Racodium cellare</name>
    <dbReference type="NCBI Taxonomy" id="395010"/>
    <lineage>
        <taxon>Eukaryota</taxon>
        <taxon>Fungi</taxon>
        <taxon>Dikarya</taxon>
        <taxon>Ascomycota</taxon>
        <taxon>Pezizomycotina</taxon>
        <taxon>Dothideomycetes</taxon>
        <taxon>Dothideomycetidae</taxon>
        <taxon>Mycosphaerellales</taxon>
        <taxon>Mycosphaerellaceae</taxon>
        <taxon>Zasmidium</taxon>
    </lineage>
</organism>
<accession>A0ABR0E338</accession>
<dbReference type="InterPro" id="IPR019197">
    <property type="entry name" value="Biotin-prot_ligase_N"/>
</dbReference>
<proteinExistence type="inferred from homology"/>
<dbReference type="EMBL" id="JAXOVC010000011">
    <property type="protein sequence ID" value="KAK4495830.1"/>
    <property type="molecule type" value="Genomic_DNA"/>
</dbReference>
<evidence type="ECO:0000259" key="4">
    <source>
        <dbReference type="PROSITE" id="PS51733"/>
    </source>
</evidence>
<reference evidence="5 6" key="1">
    <citation type="journal article" date="2023" name="G3 (Bethesda)">
        <title>A chromosome-level genome assembly of Zasmidium syzygii isolated from banana leaves.</title>
        <authorList>
            <person name="van Westerhoven A.C."/>
            <person name="Mehrabi R."/>
            <person name="Talebi R."/>
            <person name="Steentjes M.B.F."/>
            <person name="Corcolon B."/>
            <person name="Chong P.A."/>
            <person name="Kema G.H.J."/>
            <person name="Seidl M.F."/>
        </authorList>
    </citation>
    <scope>NUCLEOTIDE SEQUENCE [LARGE SCALE GENOMIC DNA]</scope>
    <source>
        <strain evidence="5 6">P124</strain>
    </source>
</reference>
<dbReference type="Gene3D" id="3.30.930.10">
    <property type="entry name" value="Bira Bifunctional Protein, Domain 2"/>
    <property type="match status" value="1"/>
</dbReference>
<dbReference type="Pfam" id="PF09825">
    <property type="entry name" value="BPL_N"/>
    <property type="match status" value="1"/>
</dbReference>
<feature type="domain" description="BPL/LPL catalytic" evidence="4">
    <location>
        <begin position="425"/>
        <end position="627"/>
    </location>
</feature>
<dbReference type="PANTHER" id="PTHR12835:SF5">
    <property type="entry name" value="BIOTIN--PROTEIN LIGASE"/>
    <property type="match status" value="1"/>
</dbReference>
<evidence type="ECO:0000256" key="1">
    <source>
        <dbReference type="ARBA" id="ARBA00009934"/>
    </source>
</evidence>
<dbReference type="PROSITE" id="PS51733">
    <property type="entry name" value="BPL_LPL_CATALYTIC"/>
    <property type="match status" value="1"/>
</dbReference>
<dbReference type="Pfam" id="PF03099">
    <property type="entry name" value="BPL_LplA_LipB"/>
    <property type="match status" value="1"/>
</dbReference>
<dbReference type="InterPro" id="IPR045864">
    <property type="entry name" value="aa-tRNA-synth_II/BPL/LPL"/>
</dbReference>
<dbReference type="InterPro" id="IPR004408">
    <property type="entry name" value="Biotin_CoA_COase_ligase"/>
</dbReference>
<feature type="compositionally biased region" description="Low complexity" evidence="3">
    <location>
        <begin position="377"/>
        <end position="388"/>
    </location>
</feature>
<name>A0ABR0E338_ZASCE</name>
<comment type="similarity">
    <text evidence="1">Belongs to the biotin--protein ligase family.</text>
</comment>
<dbReference type="SUPFAM" id="SSF55681">
    <property type="entry name" value="Class II aaRS and biotin synthetases"/>
    <property type="match status" value="1"/>
</dbReference>
<comment type="caution">
    <text evidence="5">The sequence shown here is derived from an EMBL/GenBank/DDBJ whole genome shotgun (WGS) entry which is preliminary data.</text>
</comment>
<evidence type="ECO:0000313" key="6">
    <source>
        <dbReference type="Proteomes" id="UP001305779"/>
    </source>
</evidence>
<dbReference type="SUPFAM" id="SSF52317">
    <property type="entry name" value="Class I glutamine amidotransferase-like"/>
    <property type="match status" value="1"/>
</dbReference>
<sequence>MSASFTKRVNVLIYTGPGASLSSVRHATWSLRRLLGPNYSVQTISSDQLLKEPWLATCALLVFPGGADAGYCRILNGAGNRRIKQYVHSGGKYLGLCAGGYYGASKCEFEVGKKGMEVVGDRELGFFPGTCRGLAFAGFVYQSEAGARAVELQVNQDRLEGAVPEQFKSYYNGGGVFVDAETFQEQGVEVLATFKEELHVDAGKMKAAVVFRKVGEGATLLTGPHPEFAGMNLNRTEPSNPNYSKIVDALLADDKSRTDFMKACLTKLGLQVSQEDQAVPSLSRLHLSSSQPDEIKDLLQSWQEAGIISDETGEQIIKGEQDTFKLERDDDRWSMSSMKDALPTPVKKAADVLIDAVTTPTKPKSKPIEEDSKADSTIDSTPDSDTLTTRLSLHTSSLPDPKDTTHFNHHAFFANLRHYKTKYPGIAGDYGRILFYGEVMTSTQTLLEKNSTLLSTLPIGTTATATTQISARGRGTNAWVSPPGSLMFSTVFKHSLTLSNSAPVVFVQYLAAMAVVQGIKTYDRGYENLPIRLKWPNDVYALDPSKPNASPTDPASYVKIGGILVNTSYSGGDYTLILGIGLNVLESLTPTTSLSRLLPKNVSAPLTLEKLLASILTSFEALYARFCVVGFDAQFEKQYYDMWLHTGQVVTLESEGGLKARIKGITRDWGLLVAEEVVERGVGRRVELQSDSNSFDFLRGLVRRKV</sequence>
<gene>
    <name evidence="5" type="ORF">PRZ48_013098</name>
</gene>
<dbReference type="Gene3D" id="3.40.50.880">
    <property type="match status" value="1"/>
</dbReference>
<keyword evidence="6" id="KW-1185">Reference proteome</keyword>
<dbReference type="InterPro" id="IPR004143">
    <property type="entry name" value="BPL_LPL_catalytic"/>
</dbReference>
<evidence type="ECO:0000256" key="2">
    <source>
        <dbReference type="ARBA" id="ARBA00022598"/>
    </source>
</evidence>
<evidence type="ECO:0000256" key="3">
    <source>
        <dbReference type="SAM" id="MobiDB-lite"/>
    </source>
</evidence>